<evidence type="ECO:0000313" key="3">
    <source>
        <dbReference type="Proteomes" id="UP000327013"/>
    </source>
</evidence>
<dbReference type="EMBL" id="CM017325">
    <property type="protein sequence ID" value="KAE8056455.1"/>
    <property type="molecule type" value="Genomic_DNA"/>
</dbReference>
<dbReference type="PANTHER" id="PTHR35478">
    <property type="entry name" value="ZINC FINGER FYVE DOMAIN PROTEIN"/>
    <property type="match status" value="1"/>
</dbReference>
<proteinExistence type="predicted"/>
<feature type="compositionally biased region" description="Basic and acidic residues" evidence="1">
    <location>
        <begin position="59"/>
        <end position="69"/>
    </location>
</feature>
<dbReference type="OrthoDB" id="1936617at2759"/>
<dbReference type="Proteomes" id="UP000327013">
    <property type="component" value="Chromosome 5"/>
</dbReference>
<organism evidence="2 3">
    <name type="scientific">Carpinus fangiana</name>
    <dbReference type="NCBI Taxonomy" id="176857"/>
    <lineage>
        <taxon>Eukaryota</taxon>
        <taxon>Viridiplantae</taxon>
        <taxon>Streptophyta</taxon>
        <taxon>Embryophyta</taxon>
        <taxon>Tracheophyta</taxon>
        <taxon>Spermatophyta</taxon>
        <taxon>Magnoliopsida</taxon>
        <taxon>eudicotyledons</taxon>
        <taxon>Gunneridae</taxon>
        <taxon>Pentapetalae</taxon>
        <taxon>rosids</taxon>
        <taxon>fabids</taxon>
        <taxon>Fagales</taxon>
        <taxon>Betulaceae</taxon>
        <taxon>Carpinus</taxon>
    </lineage>
</organism>
<keyword evidence="3" id="KW-1185">Reference proteome</keyword>
<dbReference type="PANTHER" id="PTHR35478:SF1">
    <property type="entry name" value="ZINC FINGER FYVE DOMAIN-CONTAINING PROTEIN 26"/>
    <property type="match status" value="1"/>
</dbReference>
<accession>A0A5N6R8K7</accession>
<dbReference type="AlphaFoldDB" id="A0A5N6R8K7"/>
<reference evidence="2 3" key="1">
    <citation type="submission" date="2019-06" db="EMBL/GenBank/DDBJ databases">
        <title>A chromosomal-level reference genome of Carpinus fangiana (Coryloideae, Betulaceae).</title>
        <authorList>
            <person name="Yang X."/>
            <person name="Wang Z."/>
            <person name="Zhang L."/>
            <person name="Hao G."/>
            <person name="Liu J."/>
            <person name="Yang Y."/>
        </authorList>
    </citation>
    <scope>NUCLEOTIDE SEQUENCE [LARGE SCALE GENOMIC DNA]</scope>
    <source>
        <strain evidence="2">Cfa_2016G</strain>
        <tissue evidence="2">Leaf</tissue>
    </source>
</reference>
<name>A0A5N6R8K7_9ROSI</name>
<protein>
    <submittedName>
        <fullName evidence="2">Uncharacterized protein</fullName>
    </submittedName>
</protein>
<evidence type="ECO:0000256" key="1">
    <source>
        <dbReference type="SAM" id="MobiDB-lite"/>
    </source>
</evidence>
<sequence>MIFCCSIVLSRFEHLAKSAPTILDDSLSADSYLNVLYMPSTFPRSERSRRSQEFANDNSSHRSNFEDGPRSNLDSIRYVECVNYLQDYARQHLISFMFRHGHYNDACCLFFPSNAVAPPLQPLTMGVVATSSSSPQRPDPLVTDYGTIDDLCELCIGYGAMPVLEEVISTRMSSANLEDVAVNQHTAAALVRICLYCETHKLFNYLYKFQEIDLFLVASSYELGFDGKEERSAWDCYEMECAFLTSHPVKVTAKGRRKKKKCLGLICEKLDQILSGLGITGSDSGSDSGLDSGSALSFTGEPASDSVLSSGLVSGSATPAESSPFYEPSLGFRLSKSQICLLERIKDWIKIYEEVKDEDHSTFLKKMEEEFRWINLLAREQGRLLVDEEDIRWICMVACEDGRWEVDKELDDRKVAWLNEMKEELRLMETLQMVEHEWCLVMNALVEKGNALEIEFPGRGKMSNYGIQMENGLVGFGRKVAQTTPGNHAGQVGDDGVKKTMEVEAQSAKLSNRVITSQRKTVEVDGTVWSSTDKADGGNDNN</sequence>
<gene>
    <name evidence="2" type="ORF">FH972_013229</name>
</gene>
<evidence type="ECO:0000313" key="2">
    <source>
        <dbReference type="EMBL" id="KAE8056455.1"/>
    </source>
</evidence>
<feature type="region of interest" description="Disordered" evidence="1">
    <location>
        <begin position="47"/>
        <end position="69"/>
    </location>
</feature>